<name>A0A4Q9Q7G3_9APHY</name>
<feature type="compositionally biased region" description="Low complexity" evidence="1">
    <location>
        <begin position="79"/>
        <end position="95"/>
    </location>
</feature>
<feature type="compositionally biased region" description="Pro residues" evidence="1">
    <location>
        <begin position="125"/>
        <end position="135"/>
    </location>
</feature>
<feature type="region of interest" description="Disordered" evidence="1">
    <location>
        <begin position="57"/>
        <end position="172"/>
    </location>
</feature>
<organism evidence="2 3">
    <name type="scientific">Dichomitus squalens</name>
    <dbReference type="NCBI Taxonomy" id="114155"/>
    <lineage>
        <taxon>Eukaryota</taxon>
        <taxon>Fungi</taxon>
        <taxon>Dikarya</taxon>
        <taxon>Basidiomycota</taxon>
        <taxon>Agaricomycotina</taxon>
        <taxon>Agaricomycetes</taxon>
        <taxon>Polyporales</taxon>
        <taxon>Polyporaceae</taxon>
        <taxon>Dichomitus</taxon>
    </lineage>
</organism>
<reference evidence="2 3" key="1">
    <citation type="submission" date="2019-01" db="EMBL/GenBank/DDBJ databases">
        <title>Draft genome sequences of three monokaryotic isolates of the white-rot basidiomycete fungus Dichomitus squalens.</title>
        <authorList>
            <consortium name="DOE Joint Genome Institute"/>
            <person name="Lopez S.C."/>
            <person name="Andreopoulos B."/>
            <person name="Pangilinan J."/>
            <person name="Lipzen A."/>
            <person name="Riley R."/>
            <person name="Ahrendt S."/>
            <person name="Ng V."/>
            <person name="Barry K."/>
            <person name="Daum C."/>
            <person name="Grigoriev I.V."/>
            <person name="Hilden K.S."/>
            <person name="Makela M.R."/>
            <person name="de Vries R.P."/>
        </authorList>
    </citation>
    <scope>NUCLEOTIDE SEQUENCE [LARGE SCALE GENOMIC DNA]</scope>
    <source>
        <strain evidence="2 3">CBS 464.89</strain>
    </source>
</reference>
<proteinExistence type="predicted"/>
<gene>
    <name evidence="2" type="ORF">BD310DRAFT_808761</name>
</gene>
<evidence type="ECO:0000313" key="3">
    <source>
        <dbReference type="Proteomes" id="UP000292082"/>
    </source>
</evidence>
<dbReference type="EMBL" id="ML145089">
    <property type="protein sequence ID" value="TBU63473.1"/>
    <property type="molecule type" value="Genomic_DNA"/>
</dbReference>
<evidence type="ECO:0000313" key="2">
    <source>
        <dbReference type="EMBL" id="TBU63473.1"/>
    </source>
</evidence>
<dbReference type="AlphaFoldDB" id="A0A4Q9Q7G3"/>
<accession>A0A4Q9Q7G3</accession>
<feature type="compositionally biased region" description="Basic and acidic residues" evidence="1">
    <location>
        <begin position="57"/>
        <end position="72"/>
    </location>
</feature>
<feature type="region of interest" description="Disordered" evidence="1">
    <location>
        <begin position="281"/>
        <end position="306"/>
    </location>
</feature>
<dbReference type="Proteomes" id="UP000292082">
    <property type="component" value="Unassembled WGS sequence"/>
</dbReference>
<keyword evidence="3" id="KW-1185">Reference proteome</keyword>
<feature type="region of interest" description="Disordered" evidence="1">
    <location>
        <begin position="217"/>
        <end position="269"/>
    </location>
</feature>
<evidence type="ECO:0000256" key="1">
    <source>
        <dbReference type="SAM" id="MobiDB-lite"/>
    </source>
</evidence>
<sequence length="306" mass="33372">MSLVPWGKLQIGTLAAVVQDLGLKPYTTRTARKHELVRLLQSIELEGLSPVLLRLQEERSSSQTSDHEREESPELEYLGAPPSGSSAPAPVRPVVEIPVHSSPRSPLQHRAGPSRARTRARTEPSPSPSPSPIPGPSGIGPLKSRKRQRGAHVEPRAKGQRRPSVDLSNVPPPSYAILYQERQNISLPRQEPWPLLNPYETFDGVVIPARQKKRARVEVERRQGDSEGTPELDDRPMIVGVWDEEGSVSEAGVARAERSTGDGASTTASVTGRMEAIVVTSAKASKAASSRRRQVVLSDDERGVEM</sequence>
<protein>
    <submittedName>
        <fullName evidence="2">Uncharacterized protein</fullName>
    </submittedName>
</protein>
<dbReference type="STRING" id="114155.A0A4Q9Q7G3"/>